<comment type="similarity">
    <text evidence="6">Belongs to the amidase family. GatA subfamily.</text>
</comment>
<evidence type="ECO:0000256" key="5">
    <source>
        <dbReference type="ARBA" id="ARBA00025295"/>
    </source>
</evidence>
<dbReference type="Proteomes" id="UP000245423">
    <property type="component" value="Chromosome 1"/>
</dbReference>
<evidence type="ECO:0000256" key="2">
    <source>
        <dbReference type="ARBA" id="ARBA00022741"/>
    </source>
</evidence>
<keyword evidence="1 6" id="KW-0436">Ligase</keyword>
<dbReference type="GO" id="GO:0016740">
    <property type="term" value="F:transferase activity"/>
    <property type="evidence" value="ECO:0007669"/>
    <property type="project" value="UniProtKB-KW"/>
</dbReference>
<keyword evidence="4 6" id="KW-0648">Protein biosynthesis</keyword>
<dbReference type="AlphaFoldDB" id="M1ZBT4"/>
<dbReference type="PANTHER" id="PTHR11895">
    <property type="entry name" value="TRANSAMIDASE"/>
    <property type="match status" value="1"/>
</dbReference>
<dbReference type="InterPro" id="IPR036928">
    <property type="entry name" value="AS_sf"/>
</dbReference>
<feature type="active site" description="Acyl-ester intermediate" evidence="6">
    <location>
        <position position="178"/>
    </location>
</feature>
<dbReference type="InterPro" id="IPR000120">
    <property type="entry name" value="Amidase"/>
</dbReference>
<comment type="subunit">
    <text evidence="6">Heterotrimer of A, B and C subunits.</text>
</comment>
<dbReference type="Gene3D" id="3.90.1300.10">
    <property type="entry name" value="Amidase signature (AS) domain"/>
    <property type="match status" value="1"/>
</dbReference>
<organism evidence="8 9">
    <name type="scientific">[Clostridium] ultunense Esp</name>
    <dbReference type="NCBI Taxonomy" id="1288971"/>
    <lineage>
        <taxon>Bacteria</taxon>
        <taxon>Bacillati</taxon>
        <taxon>Bacillota</taxon>
        <taxon>Tissierellia</taxon>
        <taxon>Tissierellales</taxon>
        <taxon>Tepidimicrobiaceae</taxon>
        <taxon>Schnuerera</taxon>
    </lineage>
</organism>
<keyword evidence="2 6" id="KW-0547">Nucleotide-binding</keyword>
<evidence type="ECO:0000313" key="9">
    <source>
        <dbReference type="Proteomes" id="UP000245423"/>
    </source>
</evidence>
<comment type="catalytic activity">
    <reaction evidence="6">
        <text>L-glutamyl-tRNA(Gln) + L-glutamine + ATP + H2O = L-glutaminyl-tRNA(Gln) + L-glutamate + ADP + phosphate + H(+)</text>
        <dbReference type="Rhea" id="RHEA:17521"/>
        <dbReference type="Rhea" id="RHEA-COMP:9681"/>
        <dbReference type="Rhea" id="RHEA-COMP:9684"/>
        <dbReference type="ChEBI" id="CHEBI:15377"/>
        <dbReference type="ChEBI" id="CHEBI:15378"/>
        <dbReference type="ChEBI" id="CHEBI:29985"/>
        <dbReference type="ChEBI" id="CHEBI:30616"/>
        <dbReference type="ChEBI" id="CHEBI:43474"/>
        <dbReference type="ChEBI" id="CHEBI:58359"/>
        <dbReference type="ChEBI" id="CHEBI:78520"/>
        <dbReference type="ChEBI" id="CHEBI:78521"/>
        <dbReference type="ChEBI" id="CHEBI:456216"/>
        <dbReference type="EC" id="6.3.5.7"/>
    </reaction>
</comment>
<dbReference type="SUPFAM" id="SSF75304">
    <property type="entry name" value="Amidase signature (AS) enzymes"/>
    <property type="match status" value="1"/>
</dbReference>
<evidence type="ECO:0000256" key="3">
    <source>
        <dbReference type="ARBA" id="ARBA00022840"/>
    </source>
</evidence>
<evidence type="ECO:0000256" key="6">
    <source>
        <dbReference type="HAMAP-Rule" id="MF_00120"/>
    </source>
</evidence>
<keyword evidence="9" id="KW-1185">Reference proteome</keyword>
<dbReference type="OrthoDB" id="9811471at2"/>
<dbReference type="InterPro" id="IPR004412">
    <property type="entry name" value="GatA"/>
</dbReference>
<dbReference type="Pfam" id="PF01425">
    <property type="entry name" value="Amidase"/>
    <property type="match status" value="1"/>
</dbReference>
<dbReference type="NCBIfam" id="TIGR00132">
    <property type="entry name" value="gatA"/>
    <property type="match status" value="1"/>
</dbReference>
<evidence type="ECO:0000313" key="8">
    <source>
        <dbReference type="EMBL" id="SHD76838.1"/>
    </source>
</evidence>
<gene>
    <name evidence="6 8" type="primary">gatA</name>
    <name evidence="8" type="ORF">CUESP1_1473</name>
</gene>
<dbReference type="EMBL" id="LT669839">
    <property type="protein sequence ID" value="SHD76838.1"/>
    <property type="molecule type" value="Genomic_DNA"/>
</dbReference>
<feature type="active site" description="Charge relay system" evidence="6">
    <location>
        <position position="79"/>
    </location>
</feature>
<protein>
    <recommendedName>
        <fullName evidence="6">Glutamyl-tRNA(Gln) amidotransferase subunit A</fullName>
        <shortName evidence="6">Glu-ADT subunit A</shortName>
        <ecNumber evidence="6">6.3.5.7</ecNumber>
    </recommendedName>
</protein>
<evidence type="ECO:0000259" key="7">
    <source>
        <dbReference type="Pfam" id="PF01425"/>
    </source>
</evidence>
<dbReference type="HAMAP" id="MF_00120">
    <property type="entry name" value="GatA"/>
    <property type="match status" value="1"/>
</dbReference>
<dbReference type="GO" id="GO:0005524">
    <property type="term" value="F:ATP binding"/>
    <property type="evidence" value="ECO:0007669"/>
    <property type="project" value="UniProtKB-KW"/>
</dbReference>
<feature type="active site" description="Charge relay system" evidence="6">
    <location>
        <position position="154"/>
    </location>
</feature>
<dbReference type="RefSeq" id="WP_005586019.1">
    <property type="nucleotide sequence ID" value="NZ_LT669839.1"/>
</dbReference>
<dbReference type="GO" id="GO:0030956">
    <property type="term" value="C:glutamyl-tRNA(Gln) amidotransferase complex"/>
    <property type="evidence" value="ECO:0007669"/>
    <property type="project" value="InterPro"/>
</dbReference>
<sequence>MDIVKLTAIEMREKLKNKEISSKEIVNAHFDRIEEIEGDLNSFITLTKEEALRAADRVDNKIKNGENLGILAGIPVGVKDNIITKDIRTTCGSKILENFIPPYEATVIEKIKNADGIILGKTNMDEFAASYSTETSYFGVTKNPIDRDRVPGGSSGGSTAAIKAGEVALALGSDTGGSNRQPASYCGVVGIKPTYGLVSRYGLISLANSLDQIGTFGRNVADAALMLEAIVGQDAKDPTSMDIEKVDYLGRLKEGIEGMKIALPKEYMSMDIDNRVKEQIMKSVKLLEKLGGEVEEVSLPHSEHAWSTYYLIVVSEISSNMARFDGIRYGYRTKDYETLDELYINSRTEGFGEEIKRSIIAGTYILSSKKGKEYYNKALKVRTLIKEDFDKVFEEYDIVLAPTTPNLPFKIGDSVKNPFEMYNSGIFNIPANLAGLCAISLPCGYVDGLPVGLQIMGDRFKELNILKTAYAFEEELSIGGER</sequence>
<dbReference type="GO" id="GO:0050567">
    <property type="term" value="F:glutaminyl-tRNA synthase (glutamine-hydrolyzing) activity"/>
    <property type="evidence" value="ECO:0007669"/>
    <property type="project" value="UniProtKB-UniRule"/>
</dbReference>
<dbReference type="InterPro" id="IPR023631">
    <property type="entry name" value="Amidase_dom"/>
</dbReference>
<keyword evidence="3 6" id="KW-0067">ATP-binding</keyword>
<name>M1ZBT4_9FIRM</name>
<reference evidence="8 9" key="1">
    <citation type="submission" date="2016-11" db="EMBL/GenBank/DDBJ databases">
        <authorList>
            <person name="Manzoor S."/>
        </authorList>
    </citation>
    <scope>NUCLEOTIDE SEQUENCE [LARGE SCALE GENOMIC DNA]</scope>
    <source>
        <strain evidence="8">Clostridium ultunense strain Esp</strain>
    </source>
</reference>
<dbReference type="GO" id="GO:0006412">
    <property type="term" value="P:translation"/>
    <property type="evidence" value="ECO:0007669"/>
    <property type="project" value="UniProtKB-UniRule"/>
</dbReference>
<evidence type="ECO:0000256" key="1">
    <source>
        <dbReference type="ARBA" id="ARBA00022598"/>
    </source>
</evidence>
<accession>M1ZBT4</accession>
<feature type="domain" description="Amidase" evidence="7">
    <location>
        <begin position="24"/>
        <end position="465"/>
    </location>
</feature>
<proteinExistence type="inferred from homology"/>
<evidence type="ECO:0000256" key="4">
    <source>
        <dbReference type="ARBA" id="ARBA00022917"/>
    </source>
</evidence>
<dbReference type="PANTHER" id="PTHR11895:SF151">
    <property type="entry name" value="GLUTAMYL-TRNA(GLN) AMIDOTRANSFERASE SUBUNIT A"/>
    <property type="match status" value="1"/>
</dbReference>
<dbReference type="HOGENOM" id="CLU_009600_0_3_9"/>
<dbReference type="EC" id="6.3.5.7" evidence="6"/>
<comment type="function">
    <text evidence="5 6">Allows the formation of correctly charged Gln-tRNA(Gln) through the transamidation of misacylated Glu-tRNA(Gln) in organisms which lack glutaminyl-tRNA synthetase. The reaction takes place in the presence of glutamine and ATP through an activated gamma-phospho-Glu-tRNA(Gln).</text>
</comment>
<keyword evidence="8" id="KW-0808">Transferase</keyword>